<dbReference type="GO" id="GO:0006629">
    <property type="term" value="P:lipid metabolic process"/>
    <property type="evidence" value="ECO:0007669"/>
    <property type="project" value="UniProtKB-KW"/>
</dbReference>
<dbReference type="Gene3D" id="3.60.60.10">
    <property type="entry name" value="Penicillin V Acylase, Chain A"/>
    <property type="match status" value="1"/>
</dbReference>
<keyword evidence="3 11" id="KW-0378">Hydrolase</keyword>
<organism evidence="11 12">
    <name type="scientific">Listeria monocytogenes</name>
    <dbReference type="NCBI Taxonomy" id="1639"/>
    <lineage>
        <taxon>Bacteria</taxon>
        <taxon>Bacillati</taxon>
        <taxon>Bacillota</taxon>
        <taxon>Bacilli</taxon>
        <taxon>Bacillales</taxon>
        <taxon>Listeriaceae</taxon>
        <taxon>Listeria</taxon>
    </lineage>
</organism>
<dbReference type="AlphaFoldDB" id="A0AB37NGQ4"/>
<keyword evidence="4" id="KW-0443">Lipid metabolism</keyword>
<evidence type="ECO:0000313" key="11">
    <source>
        <dbReference type="EMBL" id="RKA07746.1"/>
    </source>
</evidence>
<name>A0AB37NGQ4_LISMN</name>
<evidence type="ECO:0000256" key="7">
    <source>
        <dbReference type="ARBA" id="ARBA00044806"/>
    </source>
</evidence>
<evidence type="ECO:0000256" key="4">
    <source>
        <dbReference type="ARBA" id="ARBA00023098"/>
    </source>
</evidence>
<evidence type="ECO:0000256" key="9">
    <source>
        <dbReference type="ARBA" id="ARBA00048897"/>
    </source>
</evidence>
<evidence type="ECO:0000256" key="2">
    <source>
        <dbReference type="ARBA" id="ARBA00006625"/>
    </source>
</evidence>
<accession>A0AB37NGQ4</accession>
<comment type="similarity">
    <text evidence="2">Belongs to the peptidase C59 family.</text>
</comment>
<comment type="catalytic activity">
    <reaction evidence="8">
        <text>cholate + taurine = taurocholate + H2O</text>
        <dbReference type="Rhea" id="RHEA:47108"/>
        <dbReference type="ChEBI" id="CHEBI:15377"/>
        <dbReference type="ChEBI" id="CHEBI:29747"/>
        <dbReference type="ChEBI" id="CHEBI:36257"/>
        <dbReference type="ChEBI" id="CHEBI:507393"/>
    </reaction>
    <physiologicalReaction direction="right-to-left" evidence="8">
        <dbReference type="Rhea" id="RHEA:47110"/>
    </physiologicalReaction>
</comment>
<dbReference type="SUPFAM" id="SSF56235">
    <property type="entry name" value="N-terminal nucleophile aminohydrolases (Ntn hydrolases)"/>
    <property type="match status" value="1"/>
</dbReference>
<evidence type="ECO:0000256" key="5">
    <source>
        <dbReference type="ARBA" id="ARBA00044769"/>
    </source>
</evidence>
<dbReference type="PANTHER" id="PTHR35527">
    <property type="entry name" value="CHOLOYLGLYCINE HYDROLASE"/>
    <property type="match status" value="1"/>
</dbReference>
<dbReference type="CDD" id="cd00542">
    <property type="entry name" value="Ntn_PVA"/>
    <property type="match status" value="1"/>
</dbReference>
<dbReference type="EC" id="3.5.1.24" evidence="5"/>
<dbReference type="EMBL" id="QXLS01000004">
    <property type="protein sequence ID" value="RKA07746.1"/>
    <property type="molecule type" value="Genomic_DNA"/>
</dbReference>
<dbReference type="InterPro" id="IPR029055">
    <property type="entry name" value="Ntn_hydrolases_N"/>
</dbReference>
<dbReference type="InterPro" id="IPR052193">
    <property type="entry name" value="Peptidase_C59"/>
</dbReference>
<dbReference type="Pfam" id="PF02275">
    <property type="entry name" value="CBAH"/>
    <property type="match status" value="1"/>
</dbReference>
<comment type="caution">
    <text evidence="11">The sequence shown here is derived from an EMBL/GenBank/DDBJ whole genome shotgun (WGS) entry which is preliminary data.</text>
</comment>
<reference evidence="11 12" key="1">
    <citation type="journal article" date="2018" name="BMC Genomics">
        <title>Genes significantly associated with lineage II food isolates of Listeria monocytogenes.</title>
        <authorList>
            <person name="Pirone-Davies C."/>
            <person name="Chen Y."/>
            <person name="Pightling A."/>
            <person name="Ryan G."/>
            <person name="Wang Y."/>
            <person name="Yao K."/>
            <person name="Hoffmann M."/>
            <person name="Allard M.W."/>
        </authorList>
    </citation>
    <scope>NUCLEOTIDE SEQUENCE [LARGE SCALE GENOMIC DNA]</scope>
    <source>
        <strain evidence="11 12">PNUSAL000550</strain>
    </source>
</reference>
<evidence type="ECO:0000256" key="3">
    <source>
        <dbReference type="ARBA" id="ARBA00022801"/>
    </source>
</evidence>
<comment type="catalytic activity">
    <reaction evidence="9">
        <text>taurodeoxycholate + H2O = deoxycholate + taurine</text>
        <dbReference type="Rhea" id="RHEA:47556"/>
        <dbReference type="ChEBI" id="CHEBI:15377"/>
        <dbReference type="ChEBI" id="CHEBI:23614"/>
        <dbReference type="ChEBI" id="CHEBI:36261"/>
        <dbReference type="ChEBI" id="CHEBI:507393"/>
    </reaction>
    <physiologicalReaction direction="left-to-right" evidence="9">
        <dbReference type="Rhea" id="RHEA:47557"/>
    </physiologicalReaction>
</comment>
<feature type="domain" description="Choloylglycine hydrolase/NAAA C-terminal" evidence="10">
    <location>
        <begin position="13"/>
        <end position="323"/>
    </location>
</feature>
<evidence type="ECO:0000259" key="10">
    <source>
        <dbReference type="Pfam" id="PF02275"/>
    </source>
</evidence>
<evidence type="ECO:0000256" key="6">
    <source>
        <dbReference type="ARBA" id="ARBA00044804"/>
    </source>
</evidence>
<evidence type="ECO:0000256" key="1">
    <source>
        <dbReference type="ARBA" id="ARBA00004860"/>
    </source>
</evidence>
<gene>
    <name evidence="11" type="primary">cbh</name>
    <name evidence="11" type="ORF">DYZ80_02121</name>
</gene>
<dbReference type="NCBIfam" id="NF038245">
    <property type="entry name" value="bile_salt_hydro"/>
    <property type="match status" value="1"/>
</dbReference>
<protein>
    <recommendedName>
        <fullName evidence="5">choloylglycine hydrolase</fullName>
        <ecNumber evidence="5">3.5.1.24</ecNumber>
    </recommendedName>
    <alternativeName>
        <fullName evidence="6">Bile salt hydrolase</fullName>
    </alternativeName>
    <alternativeName>
        <fullName evidence="7">Choloylglycine hydrolase</fullName>
    </alternativeName>
</protein>
<dbReference type="InterPro" id="IPR029132">
    <property type="entry name" value="CBAH/NAAA_C"/>
</dbReference>
<evidence type="ECO:0000313" key="12">
    <source>
        <dbReference type="Proteomes" id="UP000272537"/>
    </source>
</evidence>
<comment type="pathway">
    <text evidence="1">Lipid metabolism; bile acid biosynthesis.</text>
</comment>
<dbReference type="Proteomes" id="UP000272537">
    <property type="component" value="Unassembled WGS sequence"/>
</dbReference>
<dbReference type="GO" id="GO:0045302">
    <property type="term" value="F:choloylglycine hydrolase activity"/>
    <property type="evidence" value="ECO:0007669"/>
    <property type="project" value="UniProtKB-EC"/>
</dbReference>
<dbReference type="InterPro" id="IPR047711">
    <property type="entry name" value="CBAH"/>
</dbReference>
<dbReference type="PANTHER" id="PTHR35527:SF2">
    <property type="entry name" value="HYDROLASE"/>
    <property type="match status" value="1"/>
</dbReference>
<proteinExistence type="inferred from homology"/>
<sequence>MYGEKFEEGFLMCTSITYTTKDHYFGRNFDYELSYKEVVVVTPKNYPFHFRKVEDIEKHYALIGIAAVMENYPLYYDATNEKGLSMAGLNFSGNADYKDFAEGKDNVTPFEFIPWILGQCATVKEARRLLQRINLVNISFSENLPLSPLHWLMADQNESIVVECVKDGLHIYDNPVGVLTNNPTFDYQLFNLNNYRVLSSETPENNFSNEIDLDAYSRGMGGIGLPGDLSSMSRFVKATFTKLNSVSGDSESESISQFFHILGSVEQQKGLCDVGGGKYEHTIYSSCCNIDKGIYYYRTYGNSQITGVDMHQEDLESKELAIYPLVNEQQLNIVNK</sequence>
<evidence type="ECO:0000256" key="8">
    <source>
        <dbReference type="ARBA" id="ARBA00047285"/>
    </source>
</evidence>